<dbReference type="EMBL" id="CM045767">
    <property type="protein sequence ID" value="KAI7997102.1"/>
    <property type="molecule type" value="Genomic_DNA"/>
</dbReference>
<proteinExistence type="predicted"/>
<protein>
    <submittedName>
        <fullName evidence="1">Transcription factor bHLH168</fullName>
    </submittedName>
</protein>
<keyword evidence="2" id="KW-1185">Reference proteome</keyword>
<reference evidence="1 2" key="1">
    <citation type="journal article" date="2022" name="Plant J.">
        <title>Chromosome-level genome of Camellia lanceoleosa provides a valuable resource for understanding genome evolution and self-incompatibility.</title>
        <authorList>
            <person name="Gong W."/>
            <person name="Xiao S."/>
            <person name="Wang L."/>
            <person name="Liao Z."/>
            <person name="Chang Y."/>
            <person name="Mo W."/>
            <person name="Hu G."/>
            <person name="Li W."/>
            <person name="Zhao G."/>
            <person name="Zhu H."/>
            <person name="Hu X."/>
            <person name="Ji K."/>
            <person name="Xiang X."/>
            <person name="Song Q."/>
            <person name="Yuan D."/>
            <person name="Jin S."/>
            <person name="Zhang L."/>
        </authorList>
    </citation>
    <scope>NUCLEOTIDE SEQUENCE [LARGE SCALE GENOMIC DNA]</scope>
    <source>
        <strain evidence="1">SQ_2022a</strain>
    </source>
</reference>
<sequence length="133" mass="15240">MGNFFQEILPLGDMLEQATNYVVELKQNAEELKRRKVELEGDNKVGSQDERLPVLTIREMDSILEVNLITGLNNNLKLHEVLSVLKEEGVEVESASYSSVGNQTFYTIHCKVLYSRIGIETSRVHERLKRLIH</sequence>
<evidence type="ECO:0000313" key="2">
    <source>
        <dbReference type="Proteomes" id="UP001060215"/>
    </source>
</evidence>
<accession>A0ACC0G9P0</accession>
<evidence type="ECO:0000313" key="1">
    <source>
        <dbReference type="EMBL" id="KAI7997102.1"/>
    </source>
</evidence>
<comment type="caution">
    <text evidence="1">The sequence shown here is derived from an EMBL/GenBank/DDBJ whole genome shotgun (WGS) entry which is preliminary data.</text>
</comment>
<dbReference type="Proteomes" id="UP001060215">
    <property type="component" value="Chromosome 10"/>
</dbReference>
<organism evidence="1 2">
    <name type="scientific">Camellia lanceoleosa</name>
    <dbReference type="NCBI Taxonomy" id="1840588"/>
    <lineage>
        <taxon>Eukaryota</taxon>
        <taxon>Viridiplantae</taxon>
        <taxon>Streptophyta</taxon>
        <taxon>Embryophyta</taxon>
        <taxon>Tracheophyta</taxon>
        <taxon>Spermatophyta</taxon>
        <taxon>Magnoliopsida</taxon>
        <taxon>eudicotyledons</taxon>
        <taxon>Gunneridae</taxon>
        <taxon>Pentapetalae</taxon>
        <taxon>asterids</taxon>
        <taxon>Ericales</taxon>
        <taxon>Theaceae</taxon>
        <taxon>Camellia</taxon>
    </lineage>
</organism>
<name>A0ACC0G9P0_9ERIC</name>
<gene>
    <name evidence="1" type="ORF">LOK49_LG10G00388</name>
</gene>